<dbReference type="SUPFAM" id="SSF53300">
    <property type="entry name" value="vWA-like"/>
    <property type="match status" value="1"/>
</dbReference>
<dbReference type="InterPro" id="IPR036465">
    <property type="entry name" value="vWFA_dom_sf"/>
</dbReference>
<dbReference type="InterPro" id="IPR002035">
    <property type="entry name" value="VWF_A"/>
</dbReference>
<reference evidence="3" key="1">
    <citation type="submission" date="2013-08" db="EMBL/GenBank/DDBJ databases">
        <authorList>
            <person name="Mendez C."/>
            <person name="Richter M."/>
            <person name="Ferrer M."/>
            <person name="Sanchez J."/>
        </authorList>
    </citation>
    <scope>NUCLEOTIDE SEQUENCE</scope>
</reference>
<sequence length="254" mass="27354">LRGSRHLNEETSYVYREIRAESLHAVLLLDTSGSMSEGGKLAAAKKAFLALYMAVRRRYPDATIDVATFDNEVRVRDLVSLWEAPPGAFTNTGEALRVARDLLAGSRASRKELYLITDGLPEAYTDPEGAIHSGNLKLAQASALEHARELRRVGPLVSTLVLLKSSDPSYEKAARELAQGLGGSVVITDPNRLAFELLIRFVGGRMEEKAPRGSSEPGAPPSPRDANGPSGADTARARRARRRARAAQEAAPGA</sequence>
<protein>
    <recommendedName>
        <fullName evidence="2">VWFA domain-containing protein</fullName>
    </recommendedName>
</protein>
<dbReference type="Pfam" id="PF13519">
    <property type="entry name" value="VWA_2"/>
    <property type="match status" value="1"/>
</dbReference>
<feature type="region of interest" description="Disordered" evidence="1">
    <location>
        <begin position="207"/>
        <end position="254"/>
    </location>
</feature>
<feature type="domain" description="VWFA" evidence="2">
    <location>
        <begin position="22"/>
        <end position="203"/>
    </location>
</feature>
<dbReference type="CDD" id="cd00198">
    <property type="entry name" value="vWFA"/>
    <property type="match status" value="1"/>
</dbReference>
<comment type="caution">
    <text evidence="3">The sequence shown here is derived from an EMBL/GenBank/DDBJ whole genome shotgun (WGS) entry which is preliminary data.</text>
</comment>
<dbReference type="SMART" id="SM00327">
    <property type="entry name" value="VWA"/>
    <property type="match status" value="1"/>
</dbReference>
<dbReference type="Gene3D" id="3.40.50.410">
    <property type="entry name" value="von Willebrand factor, type A domain"/>
    <property type="match status" value="1"/>
</dbReference>
<dbReference type="AlphaFoldDB" id="T1A0R2"/>
<evidence type="ECO:0000313" key="3">
    <source>
        <dbReference type="EMBL" id="EQD54121.1"/>
    </source>
</evidence>
<organism evidence="3">
    <name type="scientific">mine drainage metagenome</name>
    <dbReference type="NCBI Taxonomy" id="410659"/>
    <lineage>
        <taxon>unclassified sequences</taxon>
        <taxon>metagenomes</taxon>
        <taxon>ecological metagenomes</taxon>
    </lineage>
</organism>
<evidence type="ECO:0000256" key="1">
    <source>
        <dbReference type="SAM" id="MobiDB-lite"/>
    </source>
</evidence>
<evidence type="ECO:0000259" key="2">
    <source>
        <dbReference type="SMART" id="SM00327"/>
    </source>
</evidence>
<dbReference type="EMBL" id="AUZY01006507">
    <property type="protein sequence ID" value="EQD54121.1"/>
    <property type="molecule type" value="Genomic_DNA"/>
</dbReference>
<gene>
    <name evidence="3" type="ORF">B1B_09829</name>
</gene>
<name>T1A0R2_9ZZZZ</name>
<accession>T1A0R2</accession>
<reference evidence="3" key="2">
    <citation type="journal article" date="2014" name="ISME J.">
        <title>Microbial stratification in low pH oxic and suboxic macroscopic growths along an acid mine drainage.</title>
        <authorList>
            <person name="Mendez-Garcia C."/>
            <person name="Mesa V."/>
            <person name="Sprenger R.R."/>
            <person name="Richter M."/>
            <person name="Diez M.S."/>
            <person name="Solano J."/>
            <person name="Bargiela R."/>
            <person name="Golyshina O.V."/>
            <person name="Manteca A."/>
            <person name="Ramos J.L."/>
            <person name="Gallego J.R."/>
            <person name="Llorente I."/>
            <person name="Martins Dos Santos V.A."/>
            <person name="Jensen O.N."/>
            <person name="Pelaez A.I."/>
            <person name="Sanchez J."/>
            <person name="Ferrer M."/>
        </authorList>
    </citation>
    <scope>NUCLEOTIDE SEQUENCE</scope>
</reference>
<proteinExistence type="predicted"/>
<feature type="non-terminal residue" evidence="3">
    <location>
        <position position="1"/>
    </location>
</feature>